<evidence type="ECO:0000313" key="2">
    <source>
        <dbReference type="Proteomes" id="UP000195331"/>
    </source>
</evidence>
<dbReference type="PANTHER" id="PTHR30528:SF0">
    <property type="entry name" value="CYTOPLASMIC PROTEIN"/>
    <property type="match status" value="1"/>
</dbReference>
<gene>
    <name evidence="1" type="ORF">BTO20_22290</name>
</gene>
<organism evidence="1 2">
    <name type="scientific">Mycobacterium dioxanotrophicus</name>
    <dbReference type="NCBI Taxonomy" id="482462"/>
    <lineage>
        <taxon>Bacteria</taxon>
        <taxon>Bacillati</taxon>
        <taxon>Actinomycetota</taxon>
        <taxon>Actinomycetes</taxon>
        <taxon>Mycobacteriales</taxon>
        <taxon>Mycobacteriaceae</taxon>
        <taxon>Mycobacterium</taxon>
    </lineage>
</organism>
<dbReference type="Pfam" id="PF06224">
    <property type="entry name" value="AlkZ-like"/>
    <property type="match status" value="1"/>
</dbReference>
<dbReference type="PANTHER" id="PTHR30528">
    <property type="entry name" value="CYTOPLASMIC PROTEIN"/>
    <property type="match status" value="1"/>
</dbReference>
<dbReference type="OrthoDB" id="9787207at2"/>
<name>A0A1Y0CEX4_9MYCO</name>
<accession>A0A1Y0CEX4</accession>
<reference evidence="1 2" key="1">
    <citation type="submission" date="2017-04" db="EMBL/GenBank/DDBJ databases">
        <title>Whole Genome Sequence of 1,4-Dioxane Degrading Bacterium Mycobacterium dioxanotrophicus PH-06.</title>
        <authorList>
            <person name="He Y."/>
        </authorList>
    </citation>
    <scope>NUCLEOTIDE SEQUENCE [LARGE SCALE GENOMIC DNA]</scope>
    <source>
        <strain evidence="1 2">PH-06</strain>
    </source>
</reference>
<evidence type="ECO:0008006" key="3">
    <source>
        <dbReference type="Google" id="ProtNLM"/>
    </source>
</evidence>
<dbReference type="RefSeq" id="WP_087082497.1">
    <property type="nucleotide sequence ID" value="NZ_CP020809.1"/>
</dbReference>
<proteinExistence type="predicted"/>
<protein>
    <recommendedName>
        <fullName evidence="3">Winged helix-turn-helix domain-containing protein</fullName>
    </recommendedName>
</protein>
<evidence type="ECO:0000313" key="1">
    <source>
        <dbReference type="EMBL" id="ART73811.1"/>
    </source>
</evidence>
<dbReference type="Proteomes" id="UP000195331">
    <property type="component" value="Chromosome"/>
</dbReference>
<dbReference type="AlphaFoldDB" id="A0A1Y0CEX4"/>
<dbReference type="EMBL" id="CP020809">
    <property type="protein sequence ID" value="ART73811.1"/>
    <property type="molecule type" value="Genomic_DNA"/>
</dbReference>
<dbReference type="InterPro" id="IPR009351">
    <property type="entry name" value="AlkZ-like"/>
</dbReference>
<dbReference type="KEGG" id="mdx:BTO20_22290"/>
<sequence length="400" mass="44617">MASLTTAQARRIAVAAQGFHEPKPGGAVARAHLRRLISRIQVLQLDSVSVAVRAHYAPVFSRLGPYDRDVLDRAAWSHTARSPRLLVEYWAHEAALMAVEDWPLLRWRMREYTHGRWGTEIVRKNPKLAEDIVAAVAQLGPSTAGQIEAHLEAEPRGRKGPWWGRSDTKWVAEALFASGVFTTATRVGFARHYDLTENVLPPEVVSREVDDDEAIRELTLRAATALGIGTEPDIRDYFRLGAKQVKPAIAKLVADGELEPVDIEGVPAYLRSGQTVPRRDRGTALLCPFDPLIFFRPRVERLFDFHYRIEIYTPAPKRQFGYYVWPFLLDGQLVGRVDLKRTDGALHVVGAFTEDGQDRSRVAPALAGELRTMAAWLGVDDVTVGRNGDLAAELGQSLHR</sequence>
<keyword evidence="2" id="KW-1185">Reference proteome</keyword>